<dbReference type="AlphaFoldDB" id="A0A645HTS8"/>
<comment type="caution">
    <text evidence="1">The sequence shown here is derived from an EMBL/GenBank/DDBJ whole genome shotgun (WGS) entry which is preliminary data.</text>
</comment>
<protein>
    <submittedName>
        <fullName evidence="1">Uncharacterized protein</fullName>
    </submittedName>
</protein>
<evidence type="ECO:0000313" key="1">
    <source>
        <dbReference type="EMBL" id="MPN42260.1"/>
    </source>
</evidence>
<name>A0A645HTS8_9ZZZZ</name>
<organism evidence="1">
    <name type="scientific">bioreactor metagenome</name>
    <dbReference type="NCBI Taxonomy" id="1076179"/>
    <lineage>
        <taxon>unclassified sequences</taxon>
        <taxon>metagenomes</taxon>
        <taxon>ecological metagenomes</taxon>
    </lineage>
</organism>
<dbReference type="EMBL" id="VSSQ01099864">
    <property type="protein sequence ID" value="MPN42260.1"/>
    <property type="molecule type" value="Genomic_DNA"/>
</dbReference>
<accession>A0A645HTS8</accession>
<sequence length="98" mass="11420">MDIFQTVRTIVEDINDVFEIVTLAEIITTTTFVSFKFGSQIILHRKNKDFLTIRKCFCYFVCYSVFVSNICKSKYIGIGRHYIDQNITVYPSANRCTL</sequence>
<gene>
    <name evidence="1" type="ORF">SDC9_189816</name>
</gene>
<reference evidence="1" key="1">
    <citation type="submission" date="2019-08" db="EMBL/GenBank/DDBJ databases">
        <authorList>
            <person name="Kucharzyk K."/>
            <person name="Murdoch R.W."/>
            <person name="Higgins S."/>
            <person name="Loffler F."/>
        </authorList>
    </citation>
    <scope>NUCLEOTIDE SEQUENCE</scope>
</reference>
<proteinExistence type="predicted"/>